<protein>
    <submittedName>
        <fullName evidence="2">Uncharacterized protein</fullName>
    </submittedName>
</protein>
<proteinExistence type="predicted"/>
<organism evidence="2 3">
    <name type="scientific">Friedmanniomyces simplex</name>
    <dbReference type="NCBI Taxonomy" id="329884"/>
    <lineage>
        <taxon>Eukaryota</taxon>
        <taxon>Fungi</taxon>
        <taxon>Dikarya</taxon>
        <taxon>Ascomycota</taxon>
        <taxon>Pezizomycotina</taxon>
        <taxon>Dothideomycetes</taxon>
        <taxon>Dothideomycetidae</taxon>
        <taxon>Mycosphaerellales</taxon>
        <taxon>Teratosphaeriaceae</taxon>
        <taxon>Friedmanniomyces</taxon>
    </lineage>
</organism>
<sequence>GKYIADENLKGWTDSELGWPEEWELRANQVEIVEEDDAFDYWKTWDEFQIEQRLEGHLREPTVEELEADEAHAASPPDSVEPGPRAPRAPRAPADQVNVEPAEWKPQPRFPMRNYPPGDISEADFTLDGAADIDAAYSPKWSPDEQFGTEIEQVEKPGMKISGNPNPTPEEFEEAYKNDDPVAKAQMEDYKIQSPSGLPGSADEVAEEAGIPEEVAEELVEDGSIEVFAEEAVVGVVEGVMDFMILLPNVTTFCRRPQVILRLAATRLSWICWVYARKGDPLDFWGLPNNLESQVYLNRVYYERMKDSPEILGVQDGEDLKAIDEDNRGYGHAQA</sequence>
<keyword evidence="3" id="KW-1185">Reference proteome</keyword>
<comment type="caution">
    <text evidence="2">The sequence shown here is derived from an EMBL/GenBank/DDBJ whole genome shotgun (WGS) entry which is preliminary data.</text>
</comment>
<reference evidence="2 3" key="1">
    <citation type="submission" date="2017-03" db="EMBL/GenBank/DDBJ databases">
        <title>Genomes of endolithic fungi from Antarctica.</title>
        <authorList>
            <person name="Coleine C."/>
            <person name="Masonjones S."/>
            <person name="Stajich J.E."/>
        </authorList>
    </citation>
    <scope>NUCLEOTIDE SEQUENCE [LARGE SCALE GENOMIC DNA]</scope>
    <source>
        <strain evidence="2 3">CCFEE 5184</strain>
    </source>
</reference>
<evidence type="ECO:0000256" key="1">
    <source>
        <dbReference type="SAM" id="MobiDB-lite"/>
    </source>
</evidence>
<evidence type="ECO:0000313" key="2">
    <source>
        <dbReference type="EMBL" id="TKA51014.1"/>
    </source>
</evidence>
<dbReference type="AlphaFoldDB" id="A0A4U0VNS5"/>
<evidence type="ECO:0000313" key="3">
    <source>
        <dbReference type="Proteomes" id="UP000309340"/>
    </source>
</evidence>
<feature type="non-terminal residue" evidence="2">
    <location>
        <position position="1"/>
    </location>
</feature>
<feature type="region of interest" description="Disordered" evidence="1">
    <location>
        <begin position="59"/>
        <end position="111"/>
    </location>
</feature>
<name>A0A4U0VNS5_9PEZI</name>
<gene>
    <name evidence="2" type="ORF">B0A55_13019</name>
</gene>
<dbReference type="Proteomes" id="UP000309340">
    <property type="component" value="Unassembled WGS sequence"/>
</dbReference>
<dbReference type="EMBL" id="NAJQ01001924">
    <property type="protein sequence ID" value="TKA51014.1"/>
    <property type="molecule type" value="Genomic_DNA"/>
</dbReference>
<accession>A0A4U0VNS5</accession>